<accession>A0AAD5DLB2</accession>
<evidence type="ECO:0000256" key="3">
    <source>
        <dbReference type="ARBA" id="ARBA00011245"/>
    </source>
</evidence>
<evidence type="ECO:0000256" key="1">
    <source>
        <dbReference type="ARBA" id="ARBA00001946"/>
    </source>
</evidence>
<keyword evidence="6" id="KW-0460">Magnesium</keyword>
<dbReference type="CDD" id="cd03427">
    <property type="entry name" value="NUDIX_MTH1_Nudt1"/>
    <property type="match status" value="1"/>
</dbReference>
<dbReference type="InterPro" id="IPR015797">
    <property type="entry name" value="NUDIX_hydrolase-like_dom_sf"/>
</dbReference>
<dbReference type="PRINTS" id="PR01403">
    <property type="entry name" value="8OXTPHPHTASE"/>
</dbReference>
<comment type="catalytic activity">
    <reaction evidence="8">
        <text>2-oxo-dATP + H2O = 2-oxo-dAMP + diphosphate + H(+)</text>
        <dbReference type="Rhea" id="RHEA:31583"/>
        <dbReference type="ChEBI" id="CHEBI:15377"/>
        <dbReference type="ChEBI" id="CHEBI:15378"/>
        <dbReference type="ChEBI" id="CHEBI:33019"/>
        <dbReference type="ChEBI" id="CHEBI:63212"/>
        <dbReference type="ChEBI" id="CHEBI:77897"/>
        <dbReference type="EC" id="3.6.1.56"/>
    </reaction>
    <physiologicalReaction direction="left-to-right" evidence="8">
        <dbReference type="Rhea" id="RHEA:31584"/>
    </physiologicalReaction>
</comment>
<reference evidence="24" key="1">
    <citation type="submission" date="2020-11" db="EMBL/GenBank/DDBJ databases">
        <title>Chlorella ohadii genome sequencing and assembly.</title>
        <authorList>
            <person name="Murik O."/>
            <person name="Treves H."/>
            <person name="Kedem I."/>
            <person name="Shotland Y."/>
            <person name="Kaplan A."/>
        </authorList>
    </citation>
    <scope>NUCLEOTIDE SEQUENCE</scope>
    <source>
        <strain evidence="24">1</strain>
    </source>
</reference>
<evidence type="ECO:0000256" key="15">
    <source>
        <dbReference type="ARBA" id="ARBA00030682"/>
    </source>
</evidence>
<comment type="catalytic activity">
    <reaction evidence="18">
        <text>N(6)-methyl-ATP + H2O = N(6)-methyl-AMP + diphosphate + H(+)</text>
        <dbReference type="Rhea" id="RHEA:67608"/>
        <dbReference type="ChEBI" id="CHEBI:15377"/>
        <dbReference type="ChEBI" id="CHEBI:15378"/>
        <dbReference type="ChEBI" id="CHEBI:33019"/>
        <dbReference type="ChEBI" id="CHEBI:144842"/>
        <dbReference type="ChEBI" id="CHEBI:172873"/>
    </reaction>
    <physiologicalReaction direction="left-to-right" evidence="18">
        <dbReference type="Rhea" id="RHEA:67609"/>
    </physiologicalReaction>
</comment>
<comment type="catalytic activity">
    <reaction evidence="20">
        <text>N(6)-methyl-dATP + H2O = N(6)-methyl-dAMP + diphosphate + H(+)</text>
        <dbReference type="Rhea" id="RHEA:67604"/>
        <dbReference type="ChEBI" id="CHEBI:15377"/>
        <dbReference type="ChEBI" id="CHEBI:15378"/>
        <dbReference type="ChEBI" id="CHEBI:33019"/>
        <dbReference type="ChEBI" id="CHEBI:169976"/>
        <dbReference type="ChEBI" id="CHEBI:172872"/>
    </reaction>
    <physiologicalReaction direction="left-to-right" evidence="20">
        <dbReference type="Rhea" id="RHEA:67605"/>
    </physiologicalReaction>
</comment>
<proteinExistence type="inferred from homology"/>
<evidence type="ECO:0000256" key="13">
    <source>
        <dbReference type="ARBA" id="ARBA00029673"/>
    </source>
</evidence>
<dbReference type="GO" id="GO:0008413">
    <property type="term" value="F:8-oxo-7,8-dihydroguanosine triphosphate pyrophosphatase activity"/>
    <property type="evidence" value="ECO:0007669"/>
    <property type="project" value="InterPro"/>
</dbReference>
<dbReference type="Proteomes" id="UP001205105">
    <property type="component" value="Unassembled WGS sequence"/>
</dbReference>
<evidence type="ECO:0000313" key="25">
    <source>
        <dbReference type="Proteomes" id="UP001205105"/>
    </source>
</evidence>
<comment type="catalytic activity">
    <reaction evidence="19">
        <text>O(6)-methyl-dGTP + H2O = O(6)-methyl-dGMP + diphosphate + H(+)</text>
        <dbReference type="Rhea" id="RHEA:67600"/>
        <dbReference type="ChEBI" id="CHEBI:15377"/>
        <dbReference type="ChEBI" id="CHEBI:15378"/>
        <dbReference type="ChEBI" id="CHEBI:33019"/>
        <dbReference type="ChEBI" id="CHEBI:169974"/>
        <dbReference type="ChEBI" id="CHEBI:169975"/>
    </reaction>
    <physiologicalReaction direction="left-to-right" evidence="19">
        <dbReference type="Rhea" id="RHEA:67601"/>
    </physiologicalReaction>
</comment>
<dbReference type="AlphaFoldDB" id="A0AAD5DLB2"/>
<dbReference type="EMBL" id="JADXDR010000125">
    <property type="protein sequence ID" value="KAI7838483.1"/>
    <property type="molecule type" value="Genomic_DNA"/>
</dbReference>
<evidence type="ECO:0000256" key="17">
    <source>
        <dbReference type="ARBA" id="ARBA00032071"/>
    </source>
</evidence>
<comment type="subunit">
    <text evidence="3">Monomer.</text>
</comment>
<dbReference type="GO" id="GO:0042262">
    <property type="term" value="P:DNA protection"/>
    <property type="evidence" value="ECO:0007669"/>
    <property type="project" value="InterPro"/>
</dbReference>
<comment type="cofactor">
    <cofactor evidence="1">
        <name>Mg(2+)</name>
        <dbReference type="ChEBI" id="CHEBI:18420"/>
    </cofactor>
</comment>
<evidence type="ECO:0000256" key="10">
    <source>
        <dbReference type="ARBA" id="ARBA00024596"/>
    </source>
</evidence>
<name>A0AAD5DLB2_9CHLO</name>
<evidence type="ECO:0000256" key="22">
    <source>
        <dbReference type="SAM" id="SignalP"/>
    </source>
</evidence>
<dbReference type="SUPFAM" id="SSF55811">
    <property type="entry name" value="Nudix"/>
    <property type="match status" value="1"/>
</dbReference>
<comment type="catalytic activity">
    <reaction evidence="7">
        <text>8-oxo-dATP + H2O = 8-oxo-dAMP + diphosphate + H(+)</text>
        <dbReference type="Rhea" id="RHEA:65396"/>
        <dbReference type="ChEBI" id="CHEBI:15377"/>
        <dbReference type="ChEBI" id="CHEBI:15378"/>
        <dbReference type="ChEBI" id="CHEBI:33019"/>
        <dbReference type="ChEBI" id="CHEBI:71361"/>
        <dbReference type="ChEBI" id="CHEBI:172871"/>
    </reaction>
    <physiologicalReaction direction="left-to-right" evidence="7">
        <dbReference type="Rhea" id="RHEA:65397"/>
    </physiologicalReaction>
</comment>
<comment type="catalytic activity">
    <reaction evidence="10">
        <text>2-oxo-ATP + H2O = 2-oxo-AMP + diphosphate + H(+)</text>
        <dbReference type="Rhea" id="RHEA:67392"/>
        <dbReference type="ChEBI" id="CHEBI:15377"/>
        <dbReference type="ChEBI" id="CHEBI:15378"/>
        <dbReference type="ChEBI" id="CHEBI:33019"/>
        <dbReference type="ChEBI" id="CHEBI:71395"/>
        <dbReference type="ChEBI" id="CHEBI:172878"/>
    </reaction>
    <physiologicalReaction direction="left-to-right" evidence="10">
        <dbReference type="Rhea" id="RHEA:67393"/>
    </physiologicalReaction>
</comment>
<dbReference type="GO" id="GO:0005737">
    <property type="term" value="C:cytoplasm"/>
    <property type="evidence" value="ECO:0007669"/>
    <property type="project" value="TreeGrafter"/>
</dbReference>
<evidence type="ECO:0000256" key="6">
    <source>
        <dbReference type="ARBA" id="ARBA00022842"/>
    </source>
</evidence>
<keyword evidence="5" id="KW-0378">Hydrolase</keyword>
<evidence type="ECO:0000256" key="14">
    <source>
        <dbReference type="ARBA" id="ARBA00030634"/>
    </source>
</evidence>
<gene>
    <name evidence="24" type="ORF">COHA_007746</name>
</gene>
<evidence type="ECO:0000256" key="7">
    <source>
        <dbReference type="ARBA" id="ARBA00024448"/>
    </source>
</evidence>
<dbReference type="EC" id="3.6.1.56" evidence="11"/>
<evidence type="ECO:0000256" key="8">
    <source>
        <dbReference type="ARBA" id="ARBA00024459"/>
    </source>
</evidence>
<feature type="signal peptide" evidence="22">
    <location>
        <begin position="1"/>
        <end position="16"/>
    </location>
</feature>
<evidence type="ECO:0000256" key="21">
    <source>
        <dbReference type="ARBA" id="ARBA00053094"/>
    </source>
</evidence>
<dbReference type="PROSITE" id="PS51462">
    <property type="entry name" value="NUDIX"/>
    <property type="match status" value="1"/>
</dbReference>
<dbReference type="InterPro" id="IPR000086">
    <property type="entry name" value="NUDIX_hydrolase_dom"/>
</dbReference>
<feature type="domain" description="Nudix hydrolase" evidence="23">
    <location>
        <begin position="24"/>
        <end position="153"/>
    </location>
</feature>
<keyword evidence="25" id="KW-1185">Reference proteome</keyword>
<evidence type="ECO:0000313" key="24">
    <source>
        <dbReference type="EMBL" id="KAI7838483.1"/>
    </source>
</evidence>
<dbReference type="GO" id="GO:0046872">
    <property type="term" value="F:metal ion binding"/>
    <property type="evidence" value="ECO:0007669"/>
    <property type="project" value="UniProtKB-KW"/>
</dbReference>
<evidence type="ECO:0000259" key="23">
    <source>
        <dbReference type="PROSITE" id="PS51462"/>
    </source>
</evidence>
<keyword evidence="4" id="KW-0479">Metal-binding</keyword>
<dbReference type="Gene3D" id="3.90.79.10">
    <property type="entry name" value="Nucleoside Triphosphate Pyrophosphohydrolase"/>
    <property type="match status" value="1"/>
</dbReference>
<dbReference type="PANTHER" id="PTHR43758">
    <property type="entry name" value="7,8-DIHYDRO-8-OXOGUANINE TRIPHOSPHATASE"/>
    <property type="match status" value="1"/>
</dbReference>
<organism evidence="24 25">
    <name type="scientific">Chlorella ohadii</name>
    <dbReference type="NCBI Taxonomy" id="2649997"/>
    <lineage>
        <taxon>Eukaryota</taxon>
        <taxon>Viridiplantae</taxon>
        <taxon>Chlorophyta</taxon>
        <taxon>core chlorophytes</taxon>
        <taxon>Trebouxiophyceae</taxon>
        <taxon>Chlorellales</taxon>
        <taxon>Chlorellaceae</taxon>
        <taxon>Chlorella clade</taxon>
        <taxon>Chlorella</taxon>
    </lineage>
</organism>
<protein>
    <recommendedName>
        <fullName evidence="12">Oxidized purine nucleoside triphosphate hydrolase</fullName>
        <ecNumber evidence="11">3.6.1.56</ecNumber>
    </recommendedName>
    <alternativeName>
        <fullName evidence="16">2-hydroxy-dATP diphosphatase</fullName>
    </alternativeName>
    <alternativeName>
        <fullName evidence="15">7,8-dihydro-8-oxoguanine triphosphatase</fullName>
    </alternativeName>
    <alternativeName>
        <fullName evidence="14">8-oxo-dGTPase</fullName>
    </alternativeName>
    <alternativeName>
        <fullName evidence="17">Methylated purine nucleoside triphosphate hydrolase</fullName>
    </alternativeName>
    <alternativeName>
        <fullName evidence="13">Nucleoside diphosphate-linked moiety X motif 1</fullName>
    </alternativeName>
</protein>
<evidence type="ECO:0000256" key="19">
    <source>
        <dbReference type="ARBA" id="ARBA00048894"/>
    </source>
</evidence>
<evidence type="ECO:0000256" key="11">
    <source>
        <dbReference type="ARBA" id="ARBA00026103"/>
    </source>
</evidence>
<dbReference type="Pfam" id="PF00293">
    <property type="entry name" value="NUDIX"/>
    <property type="match status" value="1"/>
</dbReference>
<evidence type="ECO:0000256" key="9">
    <source>
        <dbReference type="ARBA" id="ARBA00024486"/>
    </source>
</evidence>
<evidence type="ECO:0000256" key="18">
    <source>
        <dbReference type="ARBA" id="ARBA00048002"/>
    </source>
</evidence>
<evidence type="ECO:0000256" key="2">
    <source>
        <dbReference type="ARBA" id="ARBA00005582"/>
    </source>
</evidence>
<dbReference type="InterPro" id="IPR003563">
    <property type="entry name" value="8ODP"/>
</dbReference>
<keyword evidence="22" id="KW-0732">Signal</keyword>
<evidence type="ECO:0000256" key="12">
    <source>
        <dbReference type="ARBA" id="ARBA00026218"/>
    </source>
</evidence>
<feature type="chain" id="PRO_5041933372" description="Oxidized purine nucleoside triphosphate hydrolase" evidence="22">
    <location>
        <begin position="17"/>
        <end position="189"/>
    </location>
</feature>
<comment type="function">
    <text evidence="21">Oxidized purine nucleoside triphosphate hydrolase which is a prominent sanitizer of the oxidized nucleotide pool. Catalyzes the hydrolysis of 2-oxo-dATP (2-hydroxy-dATP) into 2-oxo-dAMP. Also has a significant hydrolase activity toward 2-oxo-ATP, 8-oxo-dGTP and 8-oxo-dATP. Through the hydrolysis of oxidized purine nucleoside triphosphates, prevents their incorporation into DNA and the subsequent transversions A:T to C:G and G:C to T:A. Also catalyzes the hydrolysis of methylated purine nucleoside triphosphate preventing their integration into DNA. Through this antimutagenic activity protects cells from oxidative stress.</text>
</comment>
<comment type="similarity">
    <text evidence="2">Belongs to the Nudix hydrolase family.</text>
</comment>
<dbReference type="PANTHER" id="PTHR43758:SF2">
    <property type="entry name" value="OXIDIZED PURINE NUCLEOSIDE TRIPHOSPHATE HYDROLASE"/>
    <property type="match status" value="1"/>
</dbReference>
<evidence type="ECO:0000256" key="20">
    <source>
        <dbReference type="ARBA" id="ARBA00049032"/>
    </source>
</evidence>
<sequence length="189" mass="21049">MIGSLAVIAWPPAASARLYVLCATTQSPSPCQLVIPHIGGKLLLGKKLRGFGQGYVNGFGGKVELGETVEASARRELLEEAGITARAMEHCGLLHFHFDDKPQPWEVHVFRVSVFEGQPVRTDEMEPAWFEPSQVPFDKMWADDIHWYPLFLAGKPFVGTFHFKDTHTLVEHTLQEVPADSLHLPPDPL</sequence>
<evidence type="ECO:0000256" key="16">
    <source>
        <dbReference type="ARBA" id="ARBA00031927"/>
    </source>
</evidence>
<comment type="catalytic activity">
    <reaction evidence="9">
        <text>8-oxo-dGTP + H2O = 8-oxo-dGMP + diphosphate + H(+)</text>
        <dbReference type="Rhea" id="RHEA:31575"/>
        <dbReference type="ChEBI" id="CHEBI:15377"/>
        <dbReference type="ChEBI" id="CHEBI:15378"/>
        <dbReference type="ChEBI" id="CHEBI:33019"/>
        <dbReference type="ChEBI" id="CHEBI:63224"/>
        <dbReference type="ChEBI" id="CHEBI:77896"/>
    </reaction>
    <physiologicalReaction direction="left-to-right" evidence="9">
        <dbReference type="Rhea" id="RHEA:31576"/>
    </physiologicalReaction>
</comment>
<dbReference type="GO" id="GO:0008828">
    <property type="term" value="F:dATP diphosphatase activity"/>
    <property type="evidence" value="ECO:0007669"/>
    <property type="project" value="UniProtKB-EC"/>
</dbReference>
<comment type="caution">
    <text evidence="24">The sequence shown here is derived from an EMBL/GenBank/DDBJ whole genome shotgun (WGS) entry which is preliminary data.</text>
</comment>
<evidence type="ECO:0000256" key="5">
    <source>
        <dbReference type="ARBA" id="ARBA00022801"/>
    </source>
</evidence>
<evidence type="ECO:0000256" key="4">
    <source>
        <dbReference type="ARBA" id="ARBA00022723"/>
    </source>
</evidence>